<dbReference type="EMBL" id="SJPK01000058">
    <property type="protein sequence ID" value="TWT49985.1"/>
    <property type="molecule type" value="Genomic_DNA"/>
</dbReference>
<accession>A0A5C5WIR1</accession>
<comment type="caution">
    <text evidence="1">The sequence shown here is derived from an EMBL/GenBank/DDBJ whole genome shotgun (WGS) entry which is preliminary data.</text>
</comment>
<evidence type="ECO:0000313" key="2">
    <source>
        <dbReference type="Proteomes" id="UP000318053"/>
    </source>
</evidence>
<dbReference type="SUPFAM" id="SSF52047">
    <property type="entry name" value="RNI-like"/>
    <property type="match status" value="1"/>
</dbReference>
<proteinExistence type="predicted"/>
<dbReference type="Proteomes" id="UP000318053">
    <property type="component" value="Unassembled WGS sequence"/>
</dbReference>
<gene>
    <name evidence="1" type="ORF">CA85_52830</name>
</gene>
<protein>
    <submittedName>
        <fullName evidence="1">Uncharacterized protein</fullName>
    </submittedName>
</protein>
<sequence>MQERQRSVDQLQRISIRDSSVEGDFLKPALALPNLRFLTVSGCKLSPDAFQSLSDSRVKYLFCAHTDLDSVQVADLAKSEQIAEVTIQVPHPTSTQLLQLARMRQLERLVLVCGKGRNEIRKFFSNARPEIEIGFLDPLTVVTREAFHAGQE</sequence>
<reference evidence="1 2" key="1">
    <citation type="submission" date="2019-02" db="EMBL/GenBank/DDBJ databases">
        <title>Deep-cultivation of Planctomycetes and their phenomic and genomic characterization uncovers novel biology.</title>
        <authorList>
            <person name="Wiegand S."/>
            <person name="Jogler M."/>
            <person name="Boedeker C."/>
            <person name="Pinto D."/>
            <person name="Vollmers J."/>
            <person name="Rivas-Marin E."/>
            <person name="Kohn T."/>
            <person name="Peeters S.H."/>
            <person name="Heuer A."/>
            <person name="Rast P."/>
            <person name="Oberbeckmann S."/>
            <person name="Bunk B."/>
            <person name="Jeske O."/>
            <person name="Meyerdierks A."/>
            <person name="Storesund J.E."/>
            <person name="Kallscheuer N."/>
            <person name="Luecker S."/>
            <person name="Lage O.M."/>
            <person name="Pohl T."/>
            <person name="Merkel B.J."/>
            <person name="Hornburger P."/>
            <person name="Mueller R.-W."/>
            <person name="Bruemmer F."/>
            <person name="Labrenz M."/>
            <person name="Spormann A.M."/>
            <person name="Op Den Camp H."/>
            <person name="Overmann J."/>
            <person name="Amann R."/>
            <person name="Jetten M.S.M."/>
            <person name="Mascher T."/>
            <person name="Medema M.H."/>
            <person name="Devos D.P."/>
            <person name="Kaster A.-K."/>
            <person name="Ovreas L."/>
            <person name="Rohde M."/>
            <person name="Galperin M.Y."/>
            <person name="Jogler C."/>
        </authorList>
    </citation>
    <scope>NUCLEOTIDE SEQUENCE [LARGE SCALE GENOMIC DNA]</scope>
    <source>
        <strain evidence="1 2">CA85</strain>
    </source>
</reference>
<organism evidence="1 2">
    <name type="scientific">Allorhodopirellula solitaria</name>
    <dbReference type="NCBI Taxonomy" id="2527987"/>
    <lineage>
        <taxon>Bacteria</taxon>
        <taxon>Pseudomonadati</taxon>
        <taxon>Planctomycetota</taxon>
        <taxon>Planctomycetia</taxon>
        <taxon>Pirellulales</taxon>
        <taxon>Pirellulaceae</taxon>
        <taxon>Allorhodopirellula</taxon>
    </lineage>
</organism>
<evidence type="ECO:0000313" key="1">
    <source>
        <dbReference type="EMBL" id="TWT49985.1"/>
    </source>
</evidence>
<dbReference type="Gene3D" id="3.80.10.10">
    <property type="entry name" value="Ribonuclease Inhibitor"/>
    <property type="match status" value="1"/>
</dbReference>
<dbReference type="InterPro" id="IPR032675">
    <property type="entry name" value="LRR_dom_sf"/>
</dbReference>
<name>A0A5C5WIR1_9BACT</name>
<keyword evidence="2" id="KW-1185">Reference proteome</keyword>
<dbReference type="AlphaFoldDB" id="A0A5C5WIR1"/>